<keyword evidence="2" id="KW-0812">Transmembrane</keyword>
<reference evidence="3 4" key="1">
    <citation type="submission" date="2017-04" db="EMBL/GenBank/DDBJ databases">
        <authorList>
            <person name="Afonso C.L."/>
            <person name="Miller P.J."/>
            <person name="Scott M.A."/>
            <person name="Spackman E."/>
            <person name="Goraichik I."/>
            <person name="Dimitrov K.M."/>
            <person name="Suarez D.L."/>
            <person name="Swayne D.E."/>
        </authorList>
    </citation>
    <scope>NUCLEOTIDE SEQUENCE [LARGE SCALE GENOMIC DNA]</scope>
    <source>
        <strain evidence="3 4">CGMCC 1.12708</strain>
    </source>
</reference>
<keyword evidence="4" id="KW-1185">Reference proteome</keyword>
<dbReference type="STRING" id="1434700.SAMN06296427_106196"/>
<dbReference type="RefSeq" id="WP_143736455.1">
    <property type="nucleotide sequence ID" value="NZ_FWXS01000006.1"/>
</dbReference>
<accession>A0A1W2BI62</accession>
<feature type="region of interest" description="Disordered" evidence="1">
    <location>
        <begin position="31"/>
        <end position="51"/>
    </location>
</feature>
<keyword evidence="2" id="KW-0472">Membrane</keyword>
<sequence length="51" mass="5762">MFWTIIQYVFIAVVFIIAVLYMTGMFRKSFGSKNKSCSKGCGCDTPADKKE</sequence>
<evidence type="ECO:0000256" key="1">
    <source>
        <dbReference type="SAM" id="MobiDB-lite"/>
    </source>
</evidence>
<evidence type="ECO:0000313" key="4">
    <source>
        <dbReference type="Proteomes" id="UP000192393"/>
    </source>
</evidence>
<dbReference type="AlphaFoldDB" id="A0A1W2BI62"/>
<feature type="transmembrane region" description="Helical" evidence="2">
    <location>
        <begin position="6"/>
        <end position="26"/>
    </location>
</feature>
<keyword evidence="2" id="KW-1133">Transmembrane helix</keyword>
<evidence type="ECO:0000313" key="3">
    <source>
        <dbReference type="EMBL" id="SMC72639.1"/>
    </source>
</evidence>
<proteinExistence type="predicted"/>
<organism evidence="3 4">
    <name type="scientific">Moheibacter sediminis</name>
    <dbReference type="NCBI Taxonomy" id="1434700"/>
    <lineage>
        <taxon>Bacteria</taxon>
        <taxon>Pseudomonadati</taxon>
        <taxon>Bacteroidota</taxon>
        <taxon>Flavobacteriia</taxon>
        <taxon>Flavobacteriales</taxon>
        <taxon>Weeksellaceae</taxon>
        <taxon>Moheibacter</taxon>
    </lineage>
</organism>
<evidence type="ECO:0000256" key="2">
    <source>
        <dbReference type="SAM" id="Phobius"/>
    </source>
</evidence>
<evidence type="ECO:0008006" key="5">
    <source>
        <dbReference type="Google" id="ProtNLM"/>
    </source>
</evidence>
<name>A0A1W2BI62_9FLAO</name>
<protein>
    <recommendedName>
        <fullName evidence="5">Virus attachment protein p12 family protein</fullName>
    </recommendedName>
</protein>
<dbReference type="Proteomes" id="UP000192393">
    <property type="component" value="Unassembled WGS sequence"/>
</dbReference>
<dbReference type="EMBL" id="FWXS01000006">
    <property type="protein sequence ID" value="SMC72639.1"/>
    <property type="molecule type" value="Genomic_DNA"/>
</dbReference>
<gene>
    <name evidence="3" type="ORF">SAMN06296427_106196</name>
</gene>